<dbReference type="InterPro" id="IPR001304">
    <property type="entry name" value="C-type_lectin-like"/>
</dbReference>
<dbReference type="InterPro" id="IPR016187">
    <property type="entry name" value="CTDL_fold"/>
</dbReference>
<evidence type="ECO:0000313" key="2">
    <source>
        <dbReference type="Proteomes" id="UP000887578"/>
    </source>
</evidence>
<dbReference type="AlphaFoldDB" id="A0A914PM26"/>
<organism evidence="2 3">
    <name type="scientific">Panagrolaimus davidi</name>
    <dbReference type="NCBI Taxonomy" id="227884"/>
    <lineage>
        <taxon>Eukaryota</taxon>
        <taxon>Metazoa</taxon>
        <taxon>Ecdysozoa</taxon>
        <taxon>Nematoda</taxon>
        <taxon>Chromadorea</taxon>
        <taxon>Rhabditida</taxon>
        <taxon>Tylenchina</taxon>
        <taxon>Panagrolaimomorpha</taxon>
        <taxon>Panagrolaimoidea</taxon>
        <taxon>Panagrolaimidae</taxon>
        <taxon>Panagrolaimus</taxon>
    </lineage>
</organism>
<feature type="domain" description="C-type lectin" evidence="1">
    <location>
        <begin position="98"/>
        <end position="181"/>
    </location>
</feature>
<name>A0A914PM26_9BILA</name>
<dbReference type="Proteomes" id="UP000887578">
    <property type="component" value="Unplaced"/>
</dbReference>
<reference evidence="3" key="1">
    <citation type="submission" date="2022-11" db="UniProtKB">
        <authorList>
            <consortium name="WormBaseParasite"/>
        </authorList>
    </citation>
    <scope>IDENTIFICATION</scope>
</reference>
<evidence type="ECO:0000313" key="3">
    <source>
        <dbReference type="WBParaSite" id="PDA_v2.g19539.t1"/>
    </source>
</evidence>
<sequence length="230" mass="26308">MAANIPKRVFVPHLFTSHLNWEHPSLAGMLYKLLDGADCPKFGVMFHPKSKTFDITDKDHEFFSFCETPRFAKLQCEKGWHLIPQLRMCLNVHQEFVNFFQAHKQCKKEGAFIATAQNEWEVEMLRNVIVPYNLQSLIIDDIYGFWVGLKSEGHETFSMDGTKPMITVGNGATAENFCQALSYKNFIDKTDGQTYLAQTLSCIPKYPFSTAGLPYMCQKFADQSLINNVQ</sequence>
<protein>
    <submittedName>
        <fullName evidence="3">C-type lectin domain-containing protein</fullName>
    </submittedName>
</protein>
<keyword evidence="2" id="KW-1185">Reference proteome</keyword>
<evidence type="ECO:0000259" key="1">
    <source>
        <dbReference type="Pfam" id="PF00059"/>
    </source>
</evidence>
<dbReference type="WBParaSite" id="PDA_v2.g19539.t1">
    <property type="protein sequence ID" value="PDA_v2.g19539.t1"/>
    <property type="gene ID" value="PDA_v2.g19539"/>
</dbReference>
<dbReference type="SUPFAM" id="SSF56436">
    <property type="entry name" value="C-type lectin-like"/>
    <property type="match status" value="1"/>
</dbReference>
<dbReference type="Pfam" id="PF00059">
    <property type="entry name" value="Lectin_C"/>
    <property type="match status" value="1"/>
</dbReference>
<dbReference type="InterPro" id="IPR016186">
    <property type="entry name" value="C-type_lectin-like/link_sf"/>
</dbReference>
<accession>A0A914PM26</accession>
<dbReference type="Gene3D" id="3.10.100.10">
    <property type="entry name" value="Mannose-Binding Protein A, subunit A"/>
    <property type="match status" value="1"/>
</dbReference>
<proteinExistence type="predicted"/>